<evidence type="ECO:0000313" key="1">
    <source>
        <dbReference type="EMBL" id="QQK09008.1"/>
    </source>
</evidence>
<protein>
    <submittedName>
        <fullName evidence="1">Sodium:proton antiporter</fullName>
    </submittedName>
</protein>
<sequence length="484" mass="51957">MKKNITLGKQFTAVGIFLLVIILGLFLPILKGNPDAALDIETIMFISASCISVFILLTTNISWDELFKSMTKSISDALPGLLILIVIGPLIAGFIMSGLMPMLVYYGIKIIDPKFIYAISLILAALFSIFTGTSWGSAATIGVVAMGIGNAIGARPEIVAGAVIGGAYFGDKLSPLSDTTNMAAIASKVDLYDHVGSMLWTTVPSTIISLIVFTIAGFVFPATAGSINDPRVTTILNDLSGMFNFNILLIIPLLIVLIGSAMRKPVLPVMVVGAFISFVFAFIFQNFTFTNILDGLHSGFKLEMVDWFKYSLPVKGEAYIIGFFEKGGFWELGNLIPISTSILATVGTLNSINAMPAVANVIFGKVKTRAAIIISSLVTAIAMIGITSNGIACSFVTADIFGEKYDENGISRKVLSRTTEDAGTMLEVLFPWTPAAIFFVQTLGISTIDYIPWAILNWITPVVAIFLAVSGIGTYKNEKKKINK</sequence>
<reference evidence="1 2" key="1">
    <citation type="journal article" date="2022" name="Int. J. Syst. Evol. Microbiol.">
        <title>Miniphocaeibacter halophilus sp. nov., an ammonium-tolerant acetate-producing bacterium isolated from a biogas system.</title>
        <authorList>
            <person name="Schnurer A."/>
            <person name="Singh A."/>
            <person name="Bi S."/>
            <person name="Qiao W."/>
            <person name="Westerholm M."/>
        </authorList>
    </citation>
    <scope>NUCLEOTIDE SEQUENCE [LARGE SCALE GENOMIC DNA]</scope>
    <source>
        <strain evidence="1 2">AMB_01</strain>
    </source>
</reference>
<evidence type="ECO:0000313" key="2">
    <source>
        <dbReference type="Proteomes" id="UP000595814"/>
    </source>
</evidence>
<keyword evidence="2" id="KW-1185">Reference proteome</keyword>
<accession>A0AC61NGL9</accession>
<dbReference type="EMBL" id="CP066744">
    <property type="protein sequence ID" value="QQK09008.1"/>
    <property type="molecule type" value="Genomic_DNA"/>
</dbReference>
<name>A0AC61NGL9_9FIRM</name>
<dbReference type="Proteomes" id="UP000595814">
    <property type="component" value="Chromosome"/>
</dbReference>
<proteinExistence type="predicted"/>
<organism evidence="1 2">
    <name type="scientific">Miniphocaeibacter halophilus</name>
    <dbReference type="NCBI Taxonomy" id="2931922"/>
    <lineage>
        <taxon>Bacteria</taxon>
        <taxon>Bacillati</taxon>
        <taxon>Bacillota</taxon>
        <taxon>Tissierellia</taxon>
        <taxon>Tissierellales</taxon>
        <taxon>Peptoniphilaceae</taxon>
        <taxon>Miniphocaeibacter</taxon>
    </lineage>
</organism>
<gene>
    <name evidence="1" type="ORF">JFY71_05580</name>
</gene>